<dbReference type="InterPro" id="IPR052554">
    <property type="entry name" value="2-oxoglutarate_synth_KorC"/>
</dbReference>
<dbReference type="InterPro" id="IPR019752">
    <property type="entry name" value="Pyrv/ketoisovalerate_OxRed_cat"/>
</dbReference>
<protein>
    <submittedName>
        <fullName evidence="3">2-oxoglutarate ferredoxin oxidoreductase subunit gamma</fullName>
    </submittedName>
</protein>
<dbReference type="InterPro" id="IPR002869">
    <property type="entry name" value="Pyrv_flavodox_OxRed_cen"/>
</dbReference>
<proteinExistence type="predicted"/>
<dbReference type="PANTHER" id="PTHR42730:SF1">
    <property type="entry name" value="2-OXOGLUTARATE SYNTHASE SUBUNIT KORC"/>
    <property type="match status" value="1"/>
</dbReference>
<dbReference type="AlphaFoldDB" id="A0A7I8D0H0"/>
<dbReference type="GO" id="GO:0016903">
    <property type="term" value="F:oxidoreductase activity, acting on the aldehyde or oxo group of donors"/>
    <property type="evidence" value="ECO:0007669"/>
    <property type="project" value="InterPro"/>
</dbReference>
<organism evidence="3 4">
    <name type="scientific">Solibaculum mannosilyticum</name>
    <dbReference type="NCBI Taxonomy" id="2780922"/>
    <lineage>
        <taxon>Bacteria</taxon>
        <taxon>Bacillati</taxon>
        <taxon>Bacillota</taxon>
        <taxon>Clostridia</taxon>
        <taxon>Eubacteriales</taxon>
        <taxon>Oscillospiraceae</taxon>
        <taxon>Solibaculum</taxon>
    </lineage>
</organism>
<dbReference type="KEGG" id="sman:C12CBH8_09090"/>
<evidence type="ECO:0000313" key="3">
    <source>
        <dbReference type="EMBL" id="BCI60270.1"/>
    </source>
</evidence>
<dbReference type="Pfam" id="PF01558">
    <property type="entry name" value="POR"/>
    <property type="match status" value="1"/>
</dbReference>
<evidence type="ECO:0000313" key="4">
    <source>
        <dbReference type="Proteomes" id="UP000593890"/>
    </source>
</evidence>
<accession>A0A7I8D0H0</accession>
<dbReference type="RefSeq" id="WP_090263535.1">
    <property type="nucleotide sequence ID" value="NZ_AP023321.1"/>
</dbReference>
<evidence type="ECO:0000259" key="2">
    <source>
        <dbReference type="Pfam" id="PF01558"/>
    </source>
</evidence>
<dbReference type="Gene3D" id="3.40.920.10">
    <property type="entry name" value="Pyruvate-ferredoxin oxidoreductase, PFOR, domain III"/>
    <property type="match status" value="1"/>
</dbReference>
<feature type="domain" description="Pyruvate/ketoisovalerate oxidoreductase catalytic" evidence="2">
    <location>
        <begin position="13"/>
        <end position="176"/>
    </location>
</feature>
<dbReference type="EMBL" id="AP023321">
    <property type="protein sequence ID" value="BCI60270.1"/>
    <property type="molecule type" value="Genomic_DNA"/>
</dbReference>
<keyword evidence="4" id="KW-1185">Reference proteome</keyword>
<name>A0A7I8D0H0_9FIRM</name>
<keyword evidence="1" id="KW-0560">Oxidoreductase</keyword>
<dbReference type="SUPFAM" id="SSF53323">
    <property type="entry name" value="Pyruvate-ferredoxin oxidoreductase, PFOR, domain III"/>
    <property type="match status" value="1"/>
</dbReference>
<dbReference type="PANTHER" id="PTHR42730">
    <property type="entry name" value="2-OXOGLUTARATE SYNTHASE SUBUNIT KORC"/>
    <property type="match status" value="1"/>
</dbReference>
<evidence type="ECO:0000256" key="1">
    <source>
        <dbReference type="ARBA" id="ARBA00023002"/>
    </source>
</evidence>
<gene>
    <name evidence="3" type="ORF">C12CBH8_09090</name>
</gene>
<dbReference type="Proteomes" id="UP000593890">
    <property type="component" value="Chromosome"/>
</dbReference>
<sequence>MSKSFNMLLAGFGGQGILFAGKVIAYAGLMDGQEVSWLPSYGPEMRGGTANCSVCLSDEPIGSPQVLTPDVLVAMNQPSLEKFVNDAVPGAVILVDSSLIDKKVEREDVKTFYIPATALAEENNLKGLANIILIGKLFKETGFCGEEALDKALDKCIPPRKAHLKEPNMKAIQLGMSL</sequence>
<reference evidence="4" key="1">
    <citation type="submission" date="2020-07" db="EMBL/GenBank/DDBJ databases">
        <title>Complete genome sequencing of Clostridia bacterium strain 12CBH8.</title>
        <authorList>
            <person name="Sakamoto M."/>
            <person name="Murakami T."/>
            <person name="Mori H."/>
        </authorList>
    </citation>
    <scope>NUCLEOTIDE SEQUENCE [LARGE SCALE GENOMIC DNA]</scope>
    <source>
        <strain evidence="4">12CBH8</strain>
    </source>
</reference>